<dbReference type="InterPro" id="IPR052548">
    <property type="entry name" value="Type_VII_TA_antitoxin"/>
</dbReference>
<sequence length="108" mass="12465">MNEIEEKAVKEFTHELRSFAGRSVKQVLLFGSKARGDFNKESDLDLFVLVGQADRDLRRKAAQIVNEILLKYGVLISPRLIPEIRYAFQKRLETGFIKNVERDGIEIE</sequence>
<evidence type="ECO:0000313" key="3">
    <source>
        <dbReference type="Proteomes" id="UP000178724"/>
    </source>
</evidence>
<dbReference type="InterPro" id="IPR002934">
    <property type="entry name" value="Polymerase_NTP_transf_dom"/>
</dbReference>
<dbReference type="SUPFAM" id="SSF81301">
    <property type="entry name" value="Nucleotidyltransferase"/>
    <property type="match status" value="1"/>
</dbReference>
<name>A0A1F4Q233_UNCSA</name>
<dbReference type="PANTHER" id="PTHR33933">
    <property type="entry name" value="NUCLEOTIDYLTRANSFERASE"/>
    <property type="match status" value="1"/>
</dbReference>
<dbReference type="AlphaFoldDB" id="A0A1F4Q233"/>
<protein>
    <recommendedName>
        <fullName evidence="1">Polymerase nucleotidyl transferase domain-containing protein</fullName>
    </recommendedName>
</protein>
<evidence type="ECO:0000313" key="2">
    <source>
        <dbReference type="EMBL" id="OGB89896.1"/>
    </source>
</evidence>
<proteinExistence type="predicted"/>
<dbReference type="Pfam" id="PF01909">
    <property type="entry name" value="NTP_transf_2"/>
    <property type="match status" value="1"/>
</dbReference>
<dbReference type="Gene3D" id="3.30.460.10">
    <property type="entry name" value="Beta Polymerase, domain 2"/>
    <property type="match status" value="1"/>
</dbReference>
<dbReference type="Proteomes" id="UP000178724">
    <property type="component" value="Unassembled WGS sequence"/>
</dbReference>
<evidence type="ECO:0000259" key="1">
    <source>
        <dbReference type="Pfam" id="PF01909"/>
    </source>
</evidence>
<dbReference type="CDD" id="cd05403">
    <property type="entry name" value="NT_KNTase_like"/>
    <property type="match status" value="1"/>
</dbReference>
<gene>
    <name evidence="2" type="ORF">A2625_05380</name>
</gene>
<reference evidence="2 3" key="1">
    <citation type="journal article" date="2016" name="Nat. Commun.">
        <title>Thousands of microbial genomes shed light on interconnected biogeochemical processes in an aquifer system.</title>
        <authorList>
            <person name="Anantharaman K."/>
            <person name="Brown C.T."/>
            <person name="Hug L.A."/>
            <person name="Sharon I."/>
            <person name="Castelle C.J."/>
            <person name="Probst A.J."/>
            <person name="Thomas B.C."/>
            <person name="Singh A."/>
            <person name="Wilkins M.J."/>
            <person name="Karaoz U."/>
            <person name="Brodie E.L."/>
            <person name="Williams K.H."/>
            <person name="Hubbard S.S."/>
            <person name="Banfield J.F."/>
        </authorList>
    </citation>
    <scope>NUCLEOTIDE SEQUENCE [LARGE SCALE GENOMIC DNA]</scope>
</reference>
<comment type="caution">
    <text evidence="2">The sequence shown here is derived from an EMBL/GenBank/DDBJ whole genome shotgun (WGS) entry which is preliminary data.</text>
</comment>
<organism evidence="2 3">
    <name type="scientific">candidate division WOR-1 bacterium RIFCSPHIGHO2_01_FULL_53_15</name>
    <dbReference type="NCBI Taxonomy" id="1802564"/>
    <lineage>
        <taxon>Bacteria</taxon>
        <taxon>Bacillati</taxon>
        <taxon>Saganbacteria</taxon>
    </lineage>
</organism>
<dbReference type="EMBL" id="METM01000020">
    <property type="protein sequence ID" value="OGB89896.1"/>
    <property type="molecule type" value="Genomic_DNA"/>
</dbReference>
<accession>A0A1F4Q233</accession>
<dbReference type="InterPro" id="IPR043519">
    <property type="entry name" value="NT_sf"/>
</dbReference>
<dbReference type="GO" id="GO:0016779">
    <property type="term" value="F:nucleotidyltransferase activity"/>
    <property type="evidence" value="ECO:0007669"/>
    <property type="project" value="InterPro"/>
</dbReference>
<feature type="domain" description="Polymerase nucleotidyl transferase" evidence="1">
    <location>
        <begin position="11"/>
        <end position="78"/>
    </location>
</feature>
<dbReference type="PANTHER" id="PTHR33933:SF1">
    <property type="entry name" value="PROTEIN ADENYLYLTRANSFERASE MNTA-RELATED"/>
    <property type="match status" value="1"/>
</dbReference>